<dbReference type="GO" id="GO:0005886">
    <property type="term" value="C:plasma membrane"/>
    <property type="evidence" value="ECO:0007669"/>
    <property type="project" value="EnsemblFungi"/>
</dbReference>
<dbReference type="InterPro" id="IPR001619">
    <property type="entry name" value="Sec1-like"/>
</dbReference>
<dbReference type="SUPFAM" id="SSF56815">
    <property type="entry name" value="Sec1/munc18-like (SM) proteins"/>
    <property type="match status" value="1"/>
</dbReference>
<feature type="region of interest" description="Disordered" evidence="2">
    <location>
        <begin position="665"/>
        <end position="711"/>
    </location>
</feature>
<proteinExistence type="inferred from homology"/>
<dbReference type="Pfam" id="PF00995">
    <property type="entry name" value="Sec1"/>
    <property type="match status" value="1"/>
</dbReference>
<comment type="similarity">
    <text evidence="1">Belongs to the STXBP/unc-18/SEC1 family.</text>
</comment>
<dbReference type="GO" id="GO:0006904">
    <property type="term" value="P:vesicle docking involved in exocytosis"/>
    <property type="evidence" value="ECO:0007669"/>
    <property type="project" value="EnsemblFungi"/>
</dbReference>
<dbReference type="OrthoDB" id="2228at2759"/>
<evidence type="ECO:0000313" key="4">
    <source>
        <dbReference type="Proteomes" id="UP000006310"/>
    </source>
</evidence>
<dbReference type="PANTHER" id="PTHR11679">
    <property type="entry name" value="VESICLE PROTEIN SORTING-ASSOCIATED"/>
    <property type="match status" value="1"/>
</dbReference>
<dbReference type="GO" id="GO:0000149">
    <property type="term" value="F:SNARE binding"/>
    <property type="evidence" value="ECO:0007669"/>
    <property type="project" value="EnsemblFungi"/>
</dbReference>
<reference evidence="4" key="2">
    <citation type="submission" date="2012-08" db="EMBL/GenBank/DDBJ databases">
        <title>Genome sequence of Kazachstania naganishii.</title>
        <authorList>
            <person name="Gordon J.L."/>
            <person name="Armisen D."/>
            <person name="Proux-Wera E."/>
            <person name="OhEigeartaigh S.S."/>
            <person name="Byrne K.P."/>
            <person name="Wolfe K.H."/>
        </authorList>
    </citation>
    <scope>NUCLEOTIDE SEQUENCE [LARGE SCALE GENOMIC DNA]</scope>
    <source>
        <strain evidence="4">ATCC MYA-139 / BCRC 22969 / CBS 8797 / CCRC 22969 / KCTC 17520 / NBRC 10181 / NCYC 3082</strain>
    </source>
</reference>
<dbReference type="GeneID" id="34523803"/>
<dbReference type="PIRSF" id="PIRSF005715">
    <property type="entry name" value="VPS45_Sec1"/>
    <property type="match status" value="1"/>
</dbReference>
<dbReference type="Proteomes" id="UP000006310">
    <property type="component" value="Chromosome 1"/>
</dbReference>
<organism evidence="3 4">
    <name type="scientific">Huiozyma naganishii (strain ATCC MYA-139 / BCRC 22969 / CBS 8797 / KCTC 17520 / NBRC 10181 / NCYC 3082 / Yp74L-3)</name>
    <name type="common">Yeast</name>
    <name type="synonym">Kazachstania naganishii</name>
    <dbReference type="NCBI Taxonomy" id="1071383"/>
    <lineage>
        <taxon>Eukaryota</taxon>
        <taxon>Fungi</taxon>
        <taxon>Dikarya</taxon>
        <taxon>Ascomycota</taxon>
        <taxon>Saccharomycotina</taxon>
        <taxon>Saccharomycetes</taxon>
        <taxon>Saccharomycetales</taxon>
        <taxon>Saccharomycetaceae</taxon>
        <taxon>Huiozyma</taxon>
    </lineage>
</organism>
<gene>
    <name evidence="3" type="primary">KNAG0A05000</name>
    <name evidence="3" type="ordered locus">KNAG_0A05000</name>
</gene>
<dbReference type="InterPro" id="IPR043127">
    <property type="entry name" value="Sec-1-like_dom3a"/>
</dbReference>
<evidence type="ECO:0000256" key="2">
    <source>
        <dbReference type="SAM" id="MobiDB-lite"/>
    </source>
</evidence>
<dbReference type="Gene3D" id="3.40.50.1910">
    <property type="match status" value="1"/>
</dbReference>
<dbReference type="AlphaFoldDB" id="J7RF31"/>
<dbReference type="STRING" id="1071383.J7RF31"/>
<sequence length="711" mass="81887">MPNLIELQRDHVVSILNAVVASNSIKFLVVDEFVEKLLEYIFESPNELLKYVTSVDRIDSPKRQGQQSVDVIYLLQPTKFNMKCMDADFQSIPPKYKTPHIRFLAPSEKHVVTYFSSLKYITRYMQNVSEVNLSFIPKEAQYFQTIGTDKPLQIFFNPNCLDLIEKHVSKAMSSLLNLCIITGEYPIIRYSKATESQLELSQASRLAEKLAKNFQYKLDEYARSHEDFPPPSTRPRAILVVTDRTLDQFSPILHDFSYQAMAYDVVPDIDVRTDIYHYTAENEKGDQEAKESELTDLKDPDWVELRHQHIISANEYLAGKIKEMIAKNPLLVDRSKVKNTTDLLSVVAHLKDFDEERRRMVLHKILIEECLSINQKRKLAELAEVEQNLAGFGFDINGEKSRHITDSLLRALLSRDTDITDRVRYIIIYALYRGGLIEDDFKKLLSFAAITEEHDYFDRFLTLFKNFNFIGFRLIKEQPKDKPFQKEWFHDSITKDPSVYTTSRFVPAASNIISKLIANPLLLSEEAFPFVKDKPIEILDEEAKEIADASAGPQTSASLRNPRHRAAWTKTNNVLQSNQPRQRFFFYTIGGITYPEIKAAYDQANLKNRDVFIGSDGILTPSSFMKSIEFVTKPRDFLGLKDDAKEEEDIPSFLLSSLRPVSAPVSHIHKRSEMPQSSRPVIKSAPVEPASPKKEEKKRSKFSRFLRKDKK</sequence>
<dbReference type="GO" id="GO:0005934">
    <property type="term" value="C:cellular bud tip"/>
    <property type="evidence" value="ECO:0007669"/>
    <property type="project" value="EnsemblFungi"/>
</dbReference>
<name>J7RF31_HUIN7</name>
<dbReference type="InterPro" id="IPR027482">
    <property type="entry name" value="Sec1-like_dom2"/>
</dbReference>
<dbReference type="eggNOG" id="KOG1300">
    <property type="taxonomic scope" value="Eukaryota"/>
</dbReference>
<dbReference type="KEGG" id="kng:KNAG_0A05000"/>
<keyword evidence="4" id="KW-1185">Reference proteome</keyword>
<feature type="compositionally biased region" description="Basic residues" evidence="2">
    <location>
        <begin position="699"/>
        <end position="711"/>
    </location>
</feature>
<protein>
    <recommendedName>
        <fullName evidence="5">Sec1-like protein</fullName>
    </recommendedName>
</protein>
<dbReference type="Gene3D" id="1.25.40.60">
    <property type="match status" value="1"/>
</dbReference>
<dbReference type="InterPro" id="IPR036045">
    <property type="entry name" value="Sec1-like_sf"/>
</dbReference>
<dbReference type="HOGENOM" id="CLU_009210_1_0_1"/>
<dbReference type="InterPro" id="IPR043154">
    <property type="entry name" value="Sec-1-like_dom1"/>
</dbReference>
<dbReference type="GO" id="GO:0005935">
    <property type="term" value="C:cellular bud neck"/>
    <property type="evidence" value="ECO:0007669"/>
    <property type="project" value="EnsemblFungi"/>
</dbReference>
<dbReference type="Gene3D" id="3.90.830.10">
    <property type="entry name" value="Syntaxin Binding Protein 1, Chain A, domain 2"/>
    <property type="match status" value="1"/>
</dbReference>
<accession>J7RF31</accession>
<dbReference type="GO" id="GO:0031340">
    <property type="term" value="P:positive regulation of vesicle fusion"/>
    <property type="evidence" value="ECO:0007669"/>
    <property type="project" value="EnsemblFungi"/>
</dbReference>
<dbReference type="Gene3D" id="3.40.50.2060">
    <property type="match status" value="1"/>
</dbReference>
<evidence type="ECO:0000313" key="3">
    <source>
        <dbReference type="EMBL" id="CCK68168.1"/>
    </source>
</evidence>
<dbReference type="OMA" id="PFTRPHT"/>
<dbReference type="RefSeq" id="XP_022462414.1">
    <property type="nucleotide sequence ID" value="XM_022609307.1"/>
</dbReference>
<evidence type="ECO:0000256" key="1">
    <source>
        <dbReference type="ARBA" id="ARBA00009884"/>
    </source>
</evidence>
<dbReference type="EMBL" id="HE978314">
    <property type="protein sequence ID" value="CCK68168.1"/>
    <property type="molecule type" value="Genomic_DNA"/>
</dbReference>
<evidence type="ECO:0008006" key="5">
    <source>
        <dbReference type="Google" id="ProtNLM"/>
    </source>
</evidence>
<reference evidence="3 4" key="1">
    <citation type="journal article" date="2011" name="Proc. Natl. Acad. Sci. U.S.A.">
        <title>Evolutionary erosion of yeast sex chromosomes by mating-type switching accidents.</title>
        <authorList>
            <person name="Gordon J.L."/>
            <person name="Armisen D."/>
            <person name="Proux-Wera E."/>
            <person name="Oheigeartaigh S.S."/>
            <person name="Byrne K.P."/>
            <person name="Wolfe K.H."/>
        </authorList>
    </citation>
    <scope>NUCLEOTIDE SEQUENCE [LARGE SCALE GENOMIC DNA]</scope>
    <source>
        <strain evidence="4">ATCC MYA-139 / BCRC 22969 / CBS 8797 / CCRC 22969 / KCTC 17520 / NBRC 10181 / NCYC 3082</strain>
    </source>
</reference>